<protein>
    <submittedName>
        <fullName evidence="2">ABC-type Fe3+ transport system periplasmic component-like protein</fullName>
    </submittedName>
</protein>
<organism evidence="2 3">
    <name type="scientific">Acidiphilium cryptum (strain JF-5)</name>
    <dbReference type="NCBI Taxonomy" id="349163"/>
    <lineage>
        <taxon>Bacteria</taxon>
        <taxon>Pseudomonadati</taxon>
        <taxon>Pseudomonadota</taxon>
        <taxon>Alphaproteobacteria</taxon>
        <taxon>Acetobacterales</taxon>
        <taxon>Acidocellaceae</taxon>
        <taxon>Acidiphilium</taxon>
    </lineage>
</organism>
<evidence type="ECO:0000313" key="2">
    <source>
        <dbReference type="EMBL" id="ABQ29524.1"/>
    </source>
</evidence>
<dbReference type="PANTHER" id="PTHR30006:SF25">
    <property type="entry name" value="PHOSPHOGLYCERATE TRANSPORT REGULATORY PROTEIN PGTC"/>
    <property type="match status" value="1"/>
</dbReference>
<reference evidence="2 3" key="1">
    <citation type="submission" date="2007-05" db="EMBL/GenBank/DDBJ databases">
        <title>Complete sequence of chromosome of Acidiphilium cryptum JF-5.</title>
        <authorList>
            <consortium name="US DOE Joint Genome Institute"/>
            <person name="Copeland A."/>
            <person name="Lucas S."/>
            <person name="Lapidus A."/>
            <person name="Barry K."/>
            <person name="Detter J.C."/>
            <person name="Glavina del Rio T."/>
            <person name="Hammon N."/>
            <person name="Israni S."/>
            <person name="Dalin E."/>
            <person name="Tice H."/>
            <person name="Pitluck S."/>
            <person name="Sims D."/>
            <person name="Brettin T."/>
            <person name="Bruce D."/>
            <person name="Han C."/>
            <person name="Schmutz J."/>
            <person name="Larimer F."/>
            <person name="Land M."/>
            <person name="Hauser L."/>
            <person name="Kyrpides N."/>
            <person name="Kim E."/>
            <person name="Magnuson T."/>
            <person name="Richardson P."/>
        </authorList>
    </citation>
    <scope>NUCLEOTIDE SEQUENCE [LARGE SCALE GENOMIC DNA]</scope>
    <source>
        <strain evidence="2 3">JF-5</strain>
    </source>
</reference>
<dbReference type="EMBL" id="CP000697">
    <property type="protein sequence ID" value="ABQ29524.1"/>
    <property type="molecule type" value="Genomic_DNA"/>
</dbReference>
<dbReference type="GO" id="GO:0030288">
    <property type="term" value="C:outer membrane-bounded periplasmic space"/>
    <property type="evidence" value="ECO:0007669"/>
    <property type="project" value="TreeGrafter"/>
</dbReference>
<dbReference type="HOGENOM" id="CLU_026974_0_0_5"/>
<dbReference type="Gene3D" id="3.40.190.10">
    <property type="entry name" value="Periplasmic binding protein-like II"/>
    <property type="match status" value="2"/>
</dbReference>
<dbReference type="Pfam" id="PF13416">
    <property type="entry name" value="SBP_bac_8"/>
    <property type="match status" value="1"/>
</dbReference>
<keyword evidence="1" id="KW-0732">Signal</keyword>
<dbReference type="eggNOG" id="COG1840">
    <property type="taxonomic scope" value="Bacteria"/>
</dbReference>
<dbReference type="AlphaFoldDB" id="A5FV92"/>
<dbReference type="SUPFAM" id="SSF53850">
    <property type="entry name" value="Periplasmic binding protein-like II"/>
    <property type="match status" value="1"/>
</dbReference>
<proteinExistence type="predicted"/>
<sequence>MRRVIAAGFGVAIIIIAAVLLWPAPARGLVLYAALDYAPAIGKAFTKKTGIPVRVIRLSTGALLARITAEGHHPDWDIGWFDGATAAVSLDTAGLLAHGLRPPVPLTATGRSMLPPDGAYIPTGFTLAGVFVMNNASTLKPPKTWNDLTAPLYHGVVGMNDPAISGPTYPALAGMLKQAGGWPQGKGFVAALKANGLQVFAKNDATLAALRNGTIKLAIVQSSAAVNVARNIDHHLTVIYPRPAYVLPNVIVLPKGLHGRALREAKAFIAFVESPAGQAIRKREGEGDSYYWPVTALPAPRHALPPLTTLDLATLDAARWGAREKTVLAWFAHAIDGAGS</sequence>
<dbReference type="KEGG" id="acr:Acry_0297"/>
<evidence type="ECO:0000256" key="1">
    <source>
        <dbReference type="ARBA" id="ARBA00022729"/>
    </source>
</evidence>
<accession>A5FV92</accession>
<dbReference type="Proteomes" id="UP000000245">
    <property type="component" value="Chromosome"/>
</dbReference>
<evidence type="ECO:0000313" key="3">
    <source>
        <dbReference type="Proteomes" id="UP000000245"/>
    </source>
</evidence>
<dbReference type="STRING" id="349163.Acry_0297"/>
<dbReference type="RefSeq" id="WP_011941425.1">
    <property type="nucleotide sequence ID" value="NC_009484.1"/>
</dbReference>
<name>A5FV92_ACICJ</name>
<keyword evidence="3" id="KW-1185">Reference proteome</keyword>
<gene>
    <name evidence="2" type="ordered locus">Acry_0297</name>
</gene>
<dbReference type="PANTHER" id="PTHR30006">
    <property type="entry name" value="THIAMINE-BINDING PERIPLASMIC PROTEIN-RELATED"/>
    <property type="match status" value="1"/>
</dbReference>
<dbReference type="InterPro" id="IPR006059">
    <property type="entry name" value="SBP"/>
</dbReference>